<keyword evidence="2" id="KW-1185">Reference proteome</keyword>
<dbReference type="Proteomes" id="UP001597548">
    <property type="component" value="Unassembled WGS sequence"/>
</dbReference>
<evidence type="ECO:0000313" key="2">
    <source>
        <dbReference type="Proteomes" id="UP001597548"/>
    </source>
</evidence>
<reference evidence="2" key="1">
    <citation type="journal article" date="2019" name="Int. J. Syst. Evol. Microbiol.">
        <title>The Global Catalogue of Microorganisms (GCM) 10K type strain sequencing project: providing services to taxonomists for standard genome sequencing and annotation.</title>
        <authorList>
            <consortium name="The Broad Institute Genomics Platform"/>
            <consortium name="The Broad Institute Genome Sequencing Center for Infectious Disease"/>
            <person name="Wu L."/>
            <person name="Ma J."/>
        </authorList>
    </citation>
    <scope>NUCLEOTIDE SEQUENCE [LARGE SCALE GENOMIC DNA]</scope>
    <source>
        <strain evidence="2">KCTC 32514</strain>
    </source>
</reference>
<gene>
    <name evidence="1" type="ORF">ACFS29_03155</name>
</gene>
<evidence type="ECO:0008006" key="3">
    <source>
        <dbReference type="Google" id="ProtNLM"/>
    </source>
</evidence>
<protein>
    <recommendedName>
        <fullName evidence="3">Lipoprotein</fullName>
    </recommendedName>
</protein>
<proteinExistence type="predicted"/>
<name>A0ABW5ZNP6_9FLAO</name>
<comment type="caution">
    <text evidence="1">The sequence shown here is derived from an EMBL/GenBank/DDBJ whole genome shotgun (WGS) entry which is preliminary data.</text>
</comment>
<dbReference type="RefSeq" id="WP_194507696.1">
    <property type="nucleotide sequence ID" value="NZ_JADILU010000003.1"/>
</dbReference>
<accession>A0ABW5ZNP6</accession>
<dbReference type="EMBL" id="JBHUOS010000001">
    <property type="protein sequence ID" value="MFD2914624.1"/>
    <property type="molecule type" value="Genomic_DNA"/>
</dbReference>
<evidence type="ECO:0000313" key="1">
    <source>
        <dbReference type="EMBL" id="MFD2914624.1"/>
    </source>
</evidence>
<sequence>MKFLYLIILAIVMSSCNEIPKGCEEFKTGKFTYTDEEYSNIIIERNDSLQIERAPDYTIMSKIEWVSECTYTIECYEVANKPNDPRIGTKLTVDILRIEDDKYRYDARVGEYSQKGWIEKIKE</sequence>
<organism evidence="1 2">
    <name type="scientific">Psychroserpens luteus</name>
    <dbReference type="NCBI Taxonomy" id="1434066"/>
    <lineage>
        <taxon>Bacteria</taxon>
        <taxon>Pseudomonadati</taxon>
        <taxon>Bacteroidota</taxon>
        <taxon>Flavobacteriia</taxon>
        <taxon>Flavobacteriales</taxon>
        <taxon>Flavobacteriaceae</taxon>
        <taxon>Psychroserpens</taxon>
    </lineage>
</organism>
<dbReference type="PROSITE" id="PS51257">
    <property type="entry name" value="PROKAR_LIPOPROTEIN"/>
    <property type="match status" value="1"/>
</dbReference>